<gene>
    <name evidence="3" type="ORF">QUW28_06100</name>
</gene>
<feature type="transmembrane region" description="Helical" evidence="1">
    <location>
        <begin position="165"/>
        <end position="184"/>
    </location>
</feature>
<organism evidence="3 4">
    <name type="scientific">Enorma phocaeensis</name>
    <dbReference type="NCBI Taxonomy" id="1871019"/>
    <lineage>
        <taxon>Bacteria</taxon>
        <taxon>Bacillati</taxon>
        <taxon>Actinomycetota</taxon>
        <taxon>Coriobacteriia</taxon>
        <taxon>Coriobacteriales</taxon>
        <taxon>Coriobacteriaceae</taxon>
        <taxon>Enorma</taxon>
    </lineage>
</organism>
<reference evidence="4" key="1">
    <citation type="submission" date="2023-06" db="EMBL/GenBank/DDBJ databases">
        <title>Identification and characterization of horizontal gene transfer across gut microbiota members of farm animals based on homology search.</title>
        <authorList>
            <person name="Zeman M."/>
            <person name="Kubasova T."/>
            <person name="Jahodarova E."/>
            <person name="Nykrynova M."/>
            <person name="Rychlik I."/>
        </authorList>
    </citation>
    <scope>NUCLEOTIDE SEQUENCE [LARGE SCALE GENOMIC DNA]</scope>
    <source>
        <strain evidence="4">154_Feed</strain>
    </source>
</reference>
<name>A0ABT7V998_9ACTN</name>
<comment type="caution">
    <text evidence="3">The sequence shown here is derived from an EMBL/GenBank/DDBJ whole genome shotgun (WGS) entry which is preliminary data.</text>
</comment>
<dbReference type="SUPFAM" id="SSF103473">
    <property type="entry name" value="MFS general substrate transporter"/>
    <property type="match status" value="1"/>
</dbReference>
<dbReference type="RefSeq" id="WP_289545138.1">
    <property type="nucleotide sequence ID" value="NZ_JAUDDZ010000007.1"/>
</dbReference>
<keyword evidence="1" id="KW-0812">Transmembrane</keyword>
<dbReference type="SUPFAM" id="SSF46894">
    <property type="entry name" value="C-terminal effector domain of the bipartite response regulators"/>
    <property type="match status" value="1"/>
</dbReference>
<evidence type="ECO:0000313" key="3">
    <source>
        <dbReference type="EMBL" id="MDM8275070.1"/>
    </source>
</evidence>
<dbReference type="InterPro" id="IPR036388">
    <property type="entry name" value="WH-like_DNA-bd_sf"/>
</dbReference>
<feature type="transmembrane region" description="Helical" evidence="1">
    <location>
        <begin position="293"/>
        <end position="319"/>
    </location>
</feature>
<dbReference type="Gene3D" id="1.10.10.10">
    <property type="entry name" value="Winged helix-like DNA-binding domain superfamily/Winged helix DNA-binding domain"/>
    <property type="match status" value="1"/>
</dbReference>
<protein>
    <submittedName>
        <fullName evidence="3">Helix-turn-helix transcriptional regulator</fullName>
    </submittedName>
</protein>
<feature type="transmembrane region" description="Helical" evidence="1">
    <location>
        <begin position="107"/>
        <end position="129"/>
    </location>
</feature>
<dbReference type="Proteomes" id="UP001529421">
    <property type="component" value="Unassembled WGS sequence"/>
</dbReference>
<evidence type="ECO:0000259" key="2">
    <source>
        <dbReference type="SMART" id="SM00421"/>
    </source>
</evidence>
<dbReference type="InterPro" id="IPR016032">
    <property type="entry name" value="Sig_transdc_resp-reg_C-effctor"/>
</dbReference>
<evidence type="ECO:0000313" key="4">
    <source>
        <dbReference type="Proteomes" id="UP001529421"/>
    </source>
</evidence>
<keyword evidence="4" id="KW-1185">Reference proteome</keyword>
<feature type="transmembrane region" description="Helical" evidence="1">
    <location>
        <begin position="243"/>
        <end position="261"/>
    </location>
</feature>
<accession>A0ABT7V998</accession>
<feature type="transmembrane region" description="Helical" evidence="1">
    <location>
        <begin position="52"/>
        <end position="72"/>
    </location>
</feature>
<feature type="transmembrane region" description="Helical" evidence="1">
    <location>
        <begin position="357"/>
        <end position="379"/>
    </location>
</feature>
<feature type="transmembrane region" description="Helical" evidence="1">
    <location>
        <begin position="84"/>
        <end position="101"/>
    </location>
</feature>
<dbReference type="EMBL" id="JAUDDZ010000007">
    <property type="protein sequence ID" value="MDM8275070.1"/>
    <property type="molecule type" value="Genomic_DNA"/>
</dbReference>
<keyword evidence="1" id="KW-1133">Transmembrane helix</keyword>
<proteinExistence type="predicted"/>
<dbReference type="CDD" id="cd06170">
    <property type="entry name" value="LuxR_C_like"/>
    <property type="match status" value="1"/>
</dbReference>
<sequence>MAGQPDDSMRWELTRDQRFQTACFALCFLAFMLAEAAVNTRAAAFLGPQRVTIAYALGLVCTGLGFLSFTLLRKLVRGERGRKHVVVLAGVLCIASAVLLLTTGQTALFLLCAALCLLSCGHIGGCVYYNHAMIFQESRCMGRATGTGMALAVLLQFLIQSVIPLDAIFLVSMVASILLVVFLVSKAPRDWLLDDPLPYSAESKTQRRTALVPLLAVILMSLVSGLIDGVITAFDSAGTFDVYHGVRLFYAVGLAAAGWVADLRERRLLPLVTACFILLSSVSTALLSSPAGYFAGVALMYVYSGFYVIFLTVPFCGFAPKTSQPELWAGLGRTARCFTVAAVVPSTPWLYDAWGSTVLTVASCLLSVAVLLVMLPLIVRGEQKEQPLSPEQALEQFCQSCHLTPRESEVLQKLLESEDNLQSIASDLAISVRMVQRYVTSIYEKTGTKSRMGLHQRYTQHMLENR</sequence>
<feature type="transmembrane region" description="Helical" evidence="1">
    <location>
        <begin position="141"/>
        <end position="159"/>
    </location>
</feature>
<feature type="domain" description="HTH luxR-type" evidence="2">
    <location>
        <begin position="400"/>
        <end position="458"/>
    </location>
</feature>
<dbReference type="Pfam" id="PF00196">
    <property type="entry name" value="GerE"/>
    <property type="match status" value="1"/>
</dbReference>
<feature type="transmembrane region" description="Helical" evidence="1">
    <location>
        <begin position="210"/>
        <end position="231"/>
    </location>
</feature>
<keyword evidence="1" id="KW-0472">Membrane</keyword>
<dbReference type="Gene3D" id="1.20.1250.20">
    <property type="entry name" value="MFS general substrate transporter like domains"/>
    <property type="match status" value="1"/>
</dbReference>
<dbReference type="InterPro" id="IPR000792">
    <property type="entry name" value="Tscrpt_reg_LuxR_C"/>
</dbReference>
<dbReference type="SMART" id="SM00421">
    <property type="entry name" value="HTH_LUXR"/>
    <property type="match status" value="1"/>
</dbReference>
<dbReference type="InterPro" id="IPR036259">
    <property type="entry name" value="MFS_trans_sf"/>
</dbReference>
<evidence type="ECO:0000256" key="1">
    <source>
        <dbReference type="SAM" id="Phobius"/>
    </source>
</evidence>
<feature type="transmembrane region" description="Helical" evidence="1">
    <location>
        <begin position="268"/>
        <end position="287"/>
    </location>
</feature>